<dbReference type="InterPro" id="IPR055528">
    <property type="entry name" value="DUF7102"/>
</dbReference>
<dbReference type="Proteomes" id="UP000594364">
    <property type="component" value="Chromosome 1"/>
</dbReference>
<feature type="region of interest" description="Disordered" evidence="1">
    <location>
        <begin position="404"/>
        <end position="433"/>
    </location>
</feature>
<feature type="domain" description="DUF7102" evidence="2">
    <location>
        <begin position="516"/>
        <end position="679"/>
    </location>
</feature>
<feature type="domain" description="SAM-like" evidence="3">
    <location>
        <begin position="691"/>
        <end position="755"/>
    </location>
</feature>
<dbReference type="EMBL" id="CP031385">
    <property type="protein sequence ID" value="QPG94678.1"/>
    <property type="molecule type" value="Genomic_DNA"/>
</dbReference>
<evidence type="ECO:0000259" key="3">
    <source>
        <dbReference type="Pfam" id="PF23395"/>
    </source>
</evidence>
<organism evidence="4 5">
    <name type="scientific">Epichloe festucae (strain Fl1)</name>
    <dbReference type="NCBI Taxonomy" id="877507"/>
    <lineage>
        <taxon>Eukaryota</taxon>
        <taxon>Fungi</taxon>
        <taxon>Dikarya</taxon>
        <taxon>Ascomycota</taxon>
        <taxon>Pezizomycotina</taxon>
        <taxon>Sordariomycetes</taxon>
        <taxon>Hypocreomycetidae</taxon>
        <taxon>Hypocreales</taxon>
        <taxon>Clavicipitaceae</taxon>
        <taxon>Epichloe</taxon>
    </lineage>
</organism>
<gene>
    <name evidence="4" type="ORF">C2857_006710</name>
</gene>
<accession>A0A7S9PSS6</accession>
<feature type="region of interest" description="Disordered" evidence="1">
    <location>
        <begin position="448"/>
        <end position="479"/>
    </location>
</feature>
<feature type="region of interest" description="Disordered" evidence="1">
    <location>
        <begin position="248"/>
        <end position="269"/>
    </location>
</feature>
<dbReference type="OrthoDB" id="3647246at2759"/>
<sequence>MPSDSITMADTETAWAYARNENCFTDHRGASFHPETHLKSLEATAFSPKQNLLADECGRYSYSLTCADFDQEEAEDRDASLLKKLEQRCKAVEERPYLLPRWNDVYGNLLLPTELMDIGFDVDLDTWLPIISLDDNKDEGLMFPPTAQKLDLLLLHELENERHPTNPADAKLAQILVEVKMGNKYLQSRLREQLGRLHEDLFELPVQDLSPTDSDGSPTSRSVSSVMDLTLIPNSTIVQQIDAPISSHHSKDENETMPPFAQSRQGQDLKSCSPNMAQVLILPLLSSDSCDDINVMCDTPKSCDDDIPDEWSTSNDVVPGYGGICEVPRLASTLEDETTTQKDPQLSRFSARDSTDFISRKGMNAEELQISVSNSTTEQRPQLNSSVIDRTGAALVEPASLETERMQTKNVKGNCDGEPSRLVPERDHFGPSNLLSQFMGMRRSTRRLMNPTYGPANSRAVSSPESRRKKNQGNFASNAGRQSEVDVDVCLTKRPAAISPDVSPPDTSGSCLISLQLGHSVIRHMEEIWPAHHLVDRDYSSHISLTNAQHHDGSGLSSTVHFQASEVDISLTAEDGIVVATLLQIRQKPLPGSTTMTTIRQRILNLSEKYRRLTIFVFDQATGAGESMSELSPKDLEIYTEFVCFASSLKTSITVHLIPGGDKTLSRWILSLMVQYAPQLIDMDENTTFGDTTWELFFRQTGLNVRAAQVLSHSLFEEFGTCGLTTFLTMNPAERMLKYGRKLGIERQLTHCTRVVESTEPRQFRANR</sequence>
<dbReference type="Pfam" id="PF23395">
    <property type="entry name" value="SAM_6"/>
    <property type="match status" value="1"/>
</dbReference>
<evidence type="ECO:0000313" key="4">
    <source>
        <dbReference type="EMBL" id="QPG94678.1"/>
    </source>
</evidence>
<keyword evidence="5" id="KW-1185">Reference proteome</keyword>
<reference evidence="4 5" key="1">
    <citation type="journal article" date="2018" name="PLoS Genet.">
        <title>Repeat elements organise 3D genome structure and mediate transcription in the filamentous fungus Epichloe festucae.</title>
        <authorList>
            <person name="Winter D.J."/>
            <person name="Ganley A.R.D."/>
            <person name="Young C.A."/>
            <person name="Liachko I."/>
            <person name="Schardl C.L."/>
            <person name="Dupont P.Y."/>
            <person name="Berry D."/>
            <person name="Ram A."/>
            <person name="Scott B."/>
            <person name="Cox M.P."/>
        </authorList>
    </citation>
    <scope>NUCLEOTIDE SEQUENCE [LARGE SCALE GENOMIC DNA]</scope>
    <source>
        <strain evidence="4 5">Fl1</strain>
    </source>
</reference>
<dbReference type="AlphaFoldDB" id="A0A7S9PSS6"/>
<evidence type="ECO:0000259" key="2">
    <source>
        <dbReference type="Pfam" id="PF23394"/>
    </source>
</evidence>
<name>A0A7S9PSS6_EPIFF</name>
<evidence type="ECO:0000256" key="1">
    <source>
        <dbReference type="SAM" id="MobiDB-lite"/>
    </source>
</evidence>
<evidence type="ECO:0000313" key="5">
    <source>
        <dbReference type="Proteomes" id="UP000594364"/>
    </source>
</evidence>
<proteinExistence type="predicted"/>
<dbReference type="InterPro" id="IPR057559">
    <property type="entry name" value="SAM_6"/>
</dbReference>
<protein>
    <submittedName>
        <fullName evidence="4">Uncharacterized protein</fullName>
    </submittedName>
</protein>
<dbReference type="Pfam" id="PF23394">
    <property type="entry name" value="DUF7102"/>
    <property type="match status" value="1"/>
</dbReference>